<evidence type="ECO:0000313" key="1">
    <source>
        <dbReference type="EMBL" id="ENN96070.1"/>
    </source>
</evidence>
<sequence>MPKMILYPKKVMALGGYIRETAFPYKDVEPFPYRNVIVANPLDEPIKIDVPAYDKDWVERHRKLGLIVVPVTEKDDFISLFLMVKEKIKKSEKS</sequence>
<name>N6VQC9_9EURY</name>
<accession>N6VQC9</accession>
<dbReference type="AlphaFoldDB" id="N6VQC9"/>
<gene>
    <name evidence="1" type="ORF">J422_04343</name>
</gene>
<dbReference type="Pfam" id="PF10622">
    <property type="entry name" value="Ehbp"/>
    <property type="match status" value="1"/>
</dbReference>
<organism evidence="1 2">
    <name type="scientific">Methanocaldococcus villosus KIN24-T80</name>
    <dbReference type="NCBI Taxonomy" id="1069083"/>
    <lineage>
        <taxon>Archaea</taxon>
        <taxon>Methanobacteriati</taxon>
        <taxon>Methanobacteriota</taxon>
        <taxon>Methanomada group</taxon>
        <taxon>Methanococci</taxon>
        <taxon>Methanococcales</taxon>
        <taxon>Methanocaldococcaceae</taxon>
        <taxon>Methanocaldococcus</taxon>
    </lineage>
</organism>
<proteinExistence type="predicted"/>
<comment type="caution">
    <text evidence="1">The sequence shown here is derived from an EMBL/GenBank/DDBJ whole genome shotgun (WGS) entry which is preliminary data.</text>
</comment>
<dbReference type="EMBL" id="APMM01000028">
    <property type="protein sequence ID" value="ENN96070.1"/>
    <property type="molecule type" value="Genomic_DNA"/>
</dbReference>
<dbReference type="InterPro" id="IPR019597">
    <property type="entry name" value="Energy-convert_hydgase-B_suP"/>
</dbReference>
<protein>
    <submittedName>
        <fullName evidence="1">Energy-converting hydrogenase B subunit P</fullName>
    </submittedName>
</protein>
<dbReference type="Proteomes" id="UP000053695">
    <property type="component" value="Unassembled WGS sequence"/>
</dbReference>
<reference evidence="1 2" key="1">
    <citation type="journal article" date="2013" name="Genome Announc.">
        <title>Draft Genome Sequence of a Highly Flagellated, Fast-Swimming Archaeon, Methanocaldococcus villosus Strain KIN24-T80 (DSM 22612).</title>
        <authorList>
            <person name="Thennarasu S."/>
            <person name="Polireddy D."/>
            <person name="Antony A."/>
            <person name="Yada M.R."/>
            <person name="Algarawi S."/>
            <person name="Sivakumar N."/>
        </authorList>
    </citation>
    <scope>NUCLEOTIDE SEQUENCE [LARGE SCALE GENOMIC DNA]</scope>
    <source>
        <strain evidence="1 2">KIN24-T80</strain>
    </source>
</reference>
<evidence type="ECO:0000313" key="2">
    <source>
        <dbReference type="Proteomes" id="UP000053695"/>
    </source>
</evidence>
<dbReference type="OrthoDB" id="73069at2157"/>
<dbReference type="RefSeq" id="WP_004591770.1">
    <property type="nucleotide sequence ID" value="NZ_APMM01000028.1"/>
</dbReference>
<dbReference type="STRING" id="1069083.GCA_000371805_00654"/>
<dbReference type="PATRIC" id="fig|1069083.5.peg.851"/>
<keyword evidence="2" id="KW-1185">Reference proteome</keyword>